<dbReference type="GO" id="GO:0071897">
    <property type="term" value="P:DNA biosynthetic process"/>
    <property type="evidence" value="ECO:0007669"/>
    <property type="project" value="UniProtKB-ARBA"/>
</dbReference>
<proteinExistence type="predicted"/>
<sequence length="133" mass="14800">MQVTTSVSKGCPQGSVLGPQLWNLIIDEAIEDISETGNQAIAYADDIAIIVTGNSRKEIEQEANKVTEILMQCQKQKLQLSSNKSHMILLKDILDIRRPPTVPIGNKSLRMVADTKYLGMYIGTRLNITHKLH</sequence>
<dbReference type="Gene3D" id="3.30.70.270">
    <property type="match status" value="1"/>
</dbReference>
<keyword evidence="3" id="KW-1185">Reference proteome</keyword>
<organism evidence="2 3">
    <name type="scientific">Tetragonisca angustula</name>
    <dbReference type="NCBI Taxonomy" id="166442"/>
    <lineage>
        <taxon>Eukaryota</taxon>
        <taxon>Metazoa</taxon>
        <taxon>Ecdysozoa</taxon>
        <taxon>Arthropoda</taxon>
        <taxon>Hexapoda</taxon>
        <taxon>Insecta</taxon>
        <taxon>Pterygota</taxon>
        <taxon>Neoptera</taxon>
        <taxon>Endopterygota</taxon>
        <taxon>Hymenoptera</taxon>
        <taxon>Apocrita</taxon>
        <taxon>Aculeata</taxon>
        <taxon>Apoidea</taxon>
        <taxon>Anthophila</taxon>
        <taxon>Apidae</taxon>
        <taxon>Tetragonisca</taxon>
    </lineage>
</organism>
<accession>A0AAW0ZXU0</accession>
<reference evidence="2 3" key="1">
    <citation type="submission" date="2024-05" db="EMBL/GenBank/DDBJ databases">
        <title>The nuclear and mitochondrial genome assemblies of Tetragonisca angustula (Apidae: Meliponini), a tiny yet remarkable pollinator in the Neotropics.</title>
        <authorList>
            <person name="Ferrari R."/>
            <person name="Ricardo P.C."/>
            <person name="Dias F.C."/>
            <person name="Araujo N.S."/>
            <person name="Soares D.O."/>
            <person name="Zhou Q.-S."/>
            <person name="Zhu C.-D."/>
            <person name="Coutinho L."/>
            <person name="Airas M.C."/>
            <person name="Batista T.M."/>
        </authorList>
    </citation>
    <scope>NUCLEOTIDE SEQUENCE [LARGE SCALE GENOMIC DNA]</scope>
    <source>
        <strain evidence="2">ASF017062</strain>
        <tissue evidence="2">Abdomen</tissue>
    </source>
</reference>
<dbReference type="InterPro" id="IPR043502">
    <property type="entry name" value="DNA/RNA_pol_sf"/>
</dbReference>
<name>A0AAW0ZXU0_9HYME</name>
<dbReference type="PROSITE" id="PS50878">
    <property type="entry name" value="RT_POL"/>
    <property type="match status" value="1"/>
</dbReference>
<evidence type="ECO:0000313" key="3">
    <source>
        <dbReference type="Proteomes" id="UP001432146"/>
    </source>
</evidence>
<evidence type="ECO:0000259" key="1">
    <source>
        <dbReference type="PROSITE" id="PS50878"/>
    </source>
</evidence>
<evidence type="ECO:0000313" key="2">
    <source>
        <dbReference type="EMBL" id="KAK9302499.1"/>
    </source>
</evidence>
<dbReference type="AlphaFoldDB" id="A0AAW0ZXU0"/>
<dbReference type="Pfam" id="PF00078">
    <property type="entry name" value="RVT_1"/>
    <property type="match status" value="1"/>
</dbReference>
<dbReference type="Proteomes" id="UP001432146">
    <property type="component" value="Unassembled WGS sequence"/>
</dbReference>
<protein>
    <recommendedName>
        <fullName evidence="1">Reverse transcriptase domain-containing protein</fullName>
    </recommendedName>
</protein>
<dbReference type="InterPro" id="IPR000477">
    <property type="entry name" value="RT_dom"/>
</dbReference>
<comment type="caution">
    <text evidence="2">The sequence shown here is derived from an EMBL/GenBank/DDBJ whole genome shotgun (WGS) entry which is preliminary data.</text>
</comment>
<dbReference type="InterPro" id="IPR043128">
    <property type="entry name" value="Rev_trsase/Diguanyl_cyclase"/>
</dbReference>
<feature type="domain" description="Reverse transcriptase" evidence="1">
    <location>
        <begin position="1"/>
        <end position="126"/>
    </location>
</feature>
<gene>
    <name evidence="2" type="ORF">QLX08_005558</name>
</gene>
<dbReference type="EMBL" id="JAWNGG020000095">
    <property type="protein sequence ID" value="KAK9302499.1"/>
    <property type="molecule type" value="Genomic_DNA"/>
</dbReference>
<dbReference type="SUPFAM" id="SSF56672">
    <property type="entry name" value="DNA/RNA polymerases"/>
    <property type="match status" value="1"/>
</dbReference>